<evidence type="ECO:0000256" key="1">
    <source>
        <dbReference type="ARBA" id="ARBA00012528"/>
    </source>
</evidence>
<gene>
    <name evidence="5" type="ORF">EK403_01560</name>
</gene>
<dbReference type="PROSITE" id="PS50887">
    <property type="entry name" value="GGDEF"/>
    <property type="match status" value="1"/>
</dbReference>
<dbReference type="PANTHER" id="PTHR45138">
    <property type="entry name" value="REGULATORY COMPONENTS OF SENSORY TRANSDUCTION SYSTEM"/>
    <property type="match status" value="1"/>
</dbReference>
<dbReference type="Gene3D" id="3.30.450.20">
    <property type="entry name" value="PAS domain"/>
    <property type="match status" value="1"/>
</dbReference>
<evidence type="ECO:0000313" key="5">
    <source>
        <dbReference type="EMBL" id="RXF75562.1"/>
    </source>
</evidence>
<dbReference type="PANTHER" id="PTHR45138:SF9">
    <property type="entry name" value="DIGUANYLATE CYCLASE DGCM-RELATED"/>
    <property type="match status" value="1"/>
</dbReference>
<organism evidence="5 6">
    <name type="scientific">Hansschlegelia zhihuaiae</name>
    <dbReference type="NCBI Taxonomy" id="405005"/>
    <lineage>
        <taxon>Bacteria</taxon>
        <taxon>Pseudomonadati</taxon>
        <taxon>Pseudomonadota</taxon>
        <taxon>Alphaproteobacteria</taxon>
        <taxon>Hyphomicrobiales</taxon>
        <taxon>Methylopilaceae</taxon>
        <taxon>Hansschlegelia</taxon>
    </lineage>
</organism>
<keyword evidence="3" id="KW-0472">Membrane</keyword>
<dbReference type="InterPro" id="IPR050469">
    <property type="entry name" value="Diguanylate_Cyclase"/>
</dbReference>
<dbReference type="OrthoDB" id="9812260at2"/>
<dbReference type="InterPro" id="IPR000160">
    <property type="entry name" value="GGDEF_dom"/>
</dbReference>
<dbReference type="FunFam" id="3.30.70.270:FF:000001">
    <property type="entry name" value="Diguanylate cyclase domain protein"/>
    <property type="match status" value="1"/>
</dbReference>
<dbReference type="SMART" id="SM00267">
    <property type="entry name" value="GGDEF"/>
    <property type="match status" value="1"/>
</dbReference>
<evidence type="ECO:0000256" key="3">
    <source>
        <dbReference type="SAM" id="Phobius"/>
    </source>
</evidence>
<evidence type="ECO:0000313" key="6">
    <source>
        <dbReference type="Proteomes" id="UP000289708"/>
    </source>
</evidence>
<sequence>MTVSLPEEDARLAMAAFLIDQLDFIFFFYGLAFLLLGATCWAIARRRRNERSWAMLAAFGLIHGAGEWLDLSALILGDSPVFSSIRLSVMTASFVFLAEFGRIQMSDRRWTPGRWIYPLILGLVVLIAYAAGLTEAGIAARYALGLVGALASSLALLGRARSLSGPGRSYARSAAIAFALYGIAAGFIVPAAPFWPASIVNDAAFAGLTGVPIQLIRGLLACWIALAVWAIWGEQLASEVSSGSFSAYLREQFLWTAGLMSLILMLGWALTERLGEIYRHNVETEASGDIDLVASRVSKELDTADALTETLAGSPSTKDALAQGGDAALARAKAVLDLHVGAGRAEGGYLLDAEGGAVAASGALAQRRAADLLGSVRERSGSPERRAGFVFDAATRATVYHTSRDVTDAENRVVGAAALIVSVEAFAKDLEGLNRPYYFVDPHGVVVLSNLPDADHRTLWPLDTAAVSELAGRFDGVDVRPIARAEIRDAAWMQIDGAREYVRRRFIAGTDWSLIILKPTRQIFATRFVGIVITLLVTIVALMYLLGKERWMHEDAQRKAQSKLQDLARDLNIKATTDPLTGLYNRLRLNDILPHEMARSDRVGSPLSVVMYDIDQFKGVNDRFGHAVGDKVLATLSGTVSASLRATDNLVRWGGEEFLLILPDTDPESARHVAEKLRAAVAAQPFDEVGQVTSSFGVAGYAAGEPMADLIARADKALYRAKANGRNQVAVAPPPLSRRTAQA</sequence>
<feature type="transmembrane region" description="Helical" evidence="3">
    <location>
        <begin position="253"/>
        <end position="271"/>
    </location>
</feature>
<feature type="transmembrane region" description="Helical" evidence="3">
    <location>
        <begin position="215"/>
        <end position="232"/>
    </location>
</feature>
<reference evidence="5 6" key="1">
    <citation type="submission" date="2018-12" db="EMBL/GenBank/DDBJ databases">
        <title>bacterium Hansschlegelia zhihuaiae S113.</title>
        <authorList>
            <person name="He J."/>
        </authorList>
    </citation>
    <scope>NUCLEOTIDE SEQUENCE [LARGE SCALE GENOMIC DNA]</scope>
    <source>
        <strain evidence="5 6">S 113</strain>
    </source>
</reference>
<keyword evidence="6" id="KW-1185">Reference proteome</keyword>
<dbReference type="InterPro" id="IPR029787">
    <property type="entry name" value="Nucleotide_cyclase"/>
</dbReference>
<evidence type="ECO:0000259" key="4">
    <source>
        <dbReference type="PROSITE" id="PS50887"/>
    </source>
</evidence>
<dbReference type="Gene3D" id="3.30.70.270">
    <property type="match status" value="1"/>
</dbReference>
<keyword evidence="3" id="KW-0812">Transmembrane</keyword>
<dbReference type="EMBL" id="RYFI01000001">
    <property type="protein sequence ID" value="RXF75562.1"/>
    <property type="molecule type" value="Genomic_DNA"/>
</dbReference>
<proteinExistence type="predicted"/>
<dbReference type="Proteomes" id="UP000289708">
    <property type="component" value="Unassembled WGS sequence"/>
</dbReference>
<keyword evidence="3" id="KW-1133">Transmembrane helix</keyword>
<dbReference type="SUPFAM" id="SSF55073">
    <property type="entry name" value="Nucleotide cyclase"/>
    <property type="match status" value="1"/>
</dbReference>
<dbReference type="NCBIfam" id="TIGR00254">
    <property type="entry name" value="GGDEF"/>
    <property type="match status" value="1"/>
</dbReference>
<dbReference type="EC" id="2.7.7.65" evidence="1"/>
<dbReference type="CDD" id="cd01949">
    <property type="entry name" value="GGDEF"/>
    <property type="match status" value="1"/>
</dbReference>
<evidence type="ECO:0000256" key="2">
    <source>
        <dbReference type="ARBA" id="ARBA00034247"/>
    </source>
</evidence>
<dbReference type="RefSeq" id="WP_128775741.1">
    <property type="nucleotide sequence ID" value="NZ_RYFI01000001.1"/>
</dbReference>
<protein>
    <recommendedName>
        <fullName evidence="1">diguanylate cyclase</fullName>
        <ecNumber evidence="1">2.7.7.65</ecNumber>
    </recommendedName>
</protein>
<feature type="transmembrane region" description="Helical" evidence="3">
    <location>
        <begin position="138"/>
        <end position="158"/>
    </location>
</feature>
<feature type="transmembrane region" description="Helical" evidence="3">
    <location>
        <begin position="115"/>
        <end position="132"/>
    </location>
</feature>
<name>A0A4V1KJW0_9HYPH</name>
<dbReference type="Pfam" id="PF00990">
    <property type="entry name" value="GGDEF"/>
    <property type="match status" value="1"/>
</dbReference>
<comment type="caution">
    <text evidence="5">The sequence shown here is derived from an EMBL/GenBank/DDBJ whole genome shotgun (WGS) entry which is preliminary data.</text>
</comment>
<dbReference type="AlphaFoldDB" id="A0A4V1KJW0"/>
<dbReference type="GO" id="GO:0052621">
    <property type="term" value="F:diguanylate cyclase activity"/>
    <property type="evidence" value="ECO:0007669"/>
    <property type="project" value="UniProtKB-EC"/>
</dbReference>
<feature type="transmembrane region" description="Helical" evidence="3">
    <location>
        <begin position="524"/>
        <end position="546"/>
    </location>
</feature>
<feature type="transmembrane region" description="Helical" evidence="3">
    <location>
        <begin position="170"/>
        <end position="195"/>
    </location>
</feature>
<feature type="domain" description="GGDEF" evidence="4">
    <location>
        <begin position="605"/>
        <end position="734"/>
    </location>
</feature>
<feature type="transmembrane region" description="Helical" evidence="3">
    <location>
        <begin position="24"/>
        <end position="44"/>
    </location>
</feature>
<comment type="catalytic activity">
    <reaction evidence="2">
        <text>2 GTP = 3',3'-c-di-GMP + 2 diphosphate</text>
        <dbReference type="Rhea" id="RHEA:24898"/>
        <dbReference type="ChEBI" id="CHEBI:33019"/>
        <dbReference type="ChEBI" id="CHEBI:37565"/>
        <dbReference type="ChEBI" id="CHEBI:58805"/>
        <dbReference type="EC" id="2.7.7.65"/>
    </reaction>
</comment>
<dbReference type="InterPro" id="IPR043128">
    <property type="entry name" value="Rev_trsase/Diguanyl_cyclase"/>
</dbReference>
<accession>A0A4V1KJW0</accession>